<dbReference type="Proteomes" id="UP001147782">
    <property type="component" value="Unassembled WGS sequence"/>
</dbReference>
<reference evidence="3" key="2">
    <citation type="journal article" date="2023" name="IMA Fungus">
        <title>Comparative genomic study of the Penicillium genus elucidates a diverse pangenome and 15 lateral gene transfer events.</title>
        <authorList>
            <person name="Petersen C."/>
            <person name="Sorensen T."/>
            <person name="Nielsen M.R."/>
            <person name="Sondergaard T.E."/>
            <person name="Sorensen J.L."/>
            <person name="Fitzpatrick D.A."/>
            <person name="Frisvad J.C."/>
            <person name="Nielsen K.L."/>
        </authorList>
    </citation>
    <scope>NUCLEOTIDE SEQUENCE</scope>
    <source>
        <strain evidence="3">IBT 29864</strain>
    </source>
</reference>
<keyword evidence="2" id="KW-1133">Transmembrane helix</keyword>
<reference evidence="3" key="1">
    <citation type="submission" date="2022-11" db="EMBL/GenBank/DDBJ databases">
        <authorList>
            <person name="Petersen C."/>
        </authorList>
    </citation>
    <scope>NUCLEOTIDE SEQUENCE</scope>
    <source>
        <strain evidence="3">IBT 29864</strain>
    </source>
</reference>
<evidence type="ECO:0000256" key="2">
    <source>
        <dbReference type="SAM" id="Phobius"/>
    </source>
</evidence>
<evidence type="ECO:0000313" key="4">
    <source>
        <dbReference type="Proteomes" id="UP001147782"/>
    </source>
</evidence>
<dbReference type="GeneID" id="81438261"/>
<dbReference type="RefSeq" id="XP_056554495.1">
    <property type="nucleotide sequence ID" value="XM_056699082.1"/>
</dbReference>
<dbReference type="EMBL" id="JAPZBS010000005">
    <property type="protein sequence ID" value="KAJ5370061.1"/>
    <property type="molecule type" value="Genomic_DNA"/>
</dbReference>
<dbReference type="OrthoDB" id="4360357at2759"/>
<keyword evidence="2" id="KW-0472">Membrane</keyword>
<name>A0A9W9V8B9_9EURO</name>
<accession>A0A9W9V8B9</accession>
<sequence length="100" mass="11379">MYSIRNSMTRAMRAKQRNSVAKLQASRLAQRKFATSPNEIADNRRTPMWLYGTVAAGAVGMLYLWKSGNRNAKAAATKSIPEHHGGIRYMQRRMRVIRVV</sequence>
<protein>
    <submittedName>
        <fullName evidence="3">Uncharacterized protein</fullName>
    </submittedName>
</protein>
<gene>
    <name evidence="3" type="ORF">N7496_006153</name>
</gene>
<keyword evidence="2" id="KW-0812">Transmembrane</keyword>
<feature type="transmembrane region" description="Helical" evidence="2">
    <location>
        <begin position="48"/>
        <end position="65"/>
    </location>
</feature>
<comment type="caution">
    <text evidence="3">The sequence shown here is derived from an EMBL/GenBank/DDBJ whole genome shotgun (WGS) entry which is preliminary data.</text>
</comment>
<evidence type="ECO:0000313" key="3">
    <source>
        <dbReference type="EMBL" id="KAJ5370061.1"/>
    </source>
</evidence>
<feature type="region of interest" description="Disordered" evidence="1">
    <location>
        <begin position="1"/>
        <end position="21"/>
    </location>
</feature>
<dbReference type="AlphaFoldDB" id="A0A9W9V8B9"/>
<keyword evidence="4" id="KW-1185">Reference proteome</keyword>
<proteinExistence type="predicted"/>
<organism evidence="3 4">
    <name type="scientific">Penicillium cataractarum</name>
    <dbReference type="NCBI Taxonomy" id="2100454"/>
    <lineage>
        <taxon>Eukaryota</taxon>
        <taxon>Fungi</taxon>
        <taxon>Dikarya</taxon>
        <taxon>Ascomycota</taxon>
        <taxon>Pezizomycotina</taxon>
        <taxon>Eurotiomycetes</taxon>
        <taxon>Eurotiomycetidae</taxon>
        <taxon>Eurotiales</taxon>
        <taxon>Aspergillaceae</taxon>
        <taxon>Penicillium</taxon>
    </lineage>
</organism>
<evidence type="ECO:0000256" key="1">
    <source>
        <dbReference type="SAM" id="MobiDB-lite"/>
    </source>
</evidence>